<protein>
    <recommendedName>
        <fullName evidence="6 7">Adenylyl-sulfate kinase</fullName>
        <ecNumber evidence="6 7">2.7.1.25</ecNumber>
    </recommendedName>
    <alternativeName>
        <fullName evidence="6">APS kinase</fullName>
    </alternativeName>
    <alternativeName>
        <fullName evidence="6">ATP adenosine-5'-phosphosulfate 3'-phosphotransferase</fullName>
    </alternativeName>
    <alternativeName>
        <fullName evidence="6">Adenosine-5'-phosphosulfate kinase</fullName>
    </alternativeName>
</protein>
<gene>
    <name evidence="9" type="primary">yisZ</name>
    <name evidence="6" type="synonym">cysC</name>
    <name evidence="9" type="ORF">GCM10007968_09490</name>
</gene>
<dbReference type="Proteomes" id="UP000654670">
    <property type="component" value="Unassembled WGS sequence"/>
</dbReference>
<dbReference type="AlphaFoldDB" id="A0A917RZT6"/>
<evidence type="ECO:0000259" key="8">
    <source>
        <dbReference type="Pfam" id="PF01583"/>
    </source>
</evidence>
<feature type="binding site" evidence="6">
    <location>
        <begin position="34"/>
        <end position="41"/>
    </location>
    <ligand>
        <name>ATP</name>
        <dbReference type="ChEBI" id="CHEBI:30616"/>
    </ligand>
</feature>
<name>A0A917RZT6_9BACL</name>
<dbReference type="GO" id="GO:0070814">
    <property type="term" value="P:hydrogen sulfide biosynthetic process"/>
    <property type="evidence" value="ECO:0007669"/>
    <property type="project" value="UniProtKB-UniRule"/>
</dbReference>
<comment type="catalytic activity">
    <reaction evidence="1 6 7">
        <text>adenosine 5'-phosphosulfate + ATP = 3'-phosphoadenylyl sulfate + ADP + H(+)</text>
        <dbReference type="Rhea" id="RHEA:24152"/>
        <dbReference type="ChEBI" id="CHEBI:15378"/>
        <dbReference type="ChEBI" id="CHEBI:30616"/>
        <dbReference type="ChEBI" id="CHEBI:58243"/>
        <dbReference type="ChEBI" id="CHEBI:58339"/>
        <dbReference type="ChEBI" id="CHEBI:456216"/>
        <dbReference type="EC" id="2.7.1.25"/>
    </reaction>
</comment>
<dbReference type="Pfam" id="PF01583">
    <property type="entry name" value="APS_kinase"/>
    <property type="match status" value="1"/>
</dbReference>
<dbReference type="EC" id="2.7.1.25" evidence="6 7"/>
<keyword evidence="4 6" id="KW-0418">Kinase</keyword>
<accession>A0A917RZT6</accession>
<dbReference type="SUPFAM" id="SSF52540">
    <property type="entry name" value="P-loop containing nucleoside triphosphate hydrolases"/>
    <property type="match status" value="1"/>
</dbReference>
<dbReference type="GO" id="GO:0005737">
    <property type="term" value="C:cytoplasm"/>
    <property type="evidence" value="ECO:0007669"/>
    <property type="project" value="TreeGrafter"/>
</dbReference>
<comment type="pathway">
    <text evidence="6 7">Sulfur metabolism; hydrogen sulfide biosynthesis; sulfite from sulfate: step 2/3.</text>
</comment>
<feature type="active site" description="Phosphoserine intermediate" evidence="6">
    <location>
        <position position="108"/>
    </location>
</feature>
<dbReference type="InterPro" id="IPR050512">
    <property type="entry name" value="Sulf_AdTrans/APS_kinase"/>
</dbReference>
<dbReference type="GO" id="GO:0019379">
    <property type="term" value="P:sulfate assimilation, phosphoadenylyl sulfate reduction by phosphoadenylyl-sulfate reductase (thioredoxin)"/>
    <property type="evidence" value="ECO:0007669"/>
    <property type="project" value="TreeGrafter"/>
</dbReference>
<dbReference type="PANTHER" id="PTHR42700:SF3">
    <property type="entry name" value="BIFUNCTIONAL SAT_APS KINASE-RELATED"/>
    <property type="match status" value="1"/>
</dbReference>
<comment type="function">
    <text evidence="6 7">Catalyzes the synthesis of activated sulfate.</text>
</comment>
<evidence type="ECO:0000313" key="10">
    <source>
        <dbReference type="Proteomes" id="UP000654670"/>
    </source>
</evidence>
<dbReference type="InterPro" id="IPR059117">
    <property type="entry name" value="APS_kinase_dom"/>
</dbReference>
<dbReference type="HAMAP" id="MF_00065">
    <property type="entry name" value="Adenylyl_sulf_kinase"/>
    <property type="match status" value="1"/>
</dbReference>
<dbReference type="InterPro" id="IPR027417">
    <property type="entry name" value="P-loop_NTPase"/>
</dbReference>
<keyword evidence="10" id="KW-1185">Reference proteome</keyword>
<proteinExistence type="inferred from homology"/>
<keyword evidence="6" id="KW-0597">Phosphoprotein</keyword>
<dbReference type="GO" id="GO:0004781">
    <property type="term" value="F:sulfate adenylyltransferase (ATP) activity"/>
    <property type="evidence" value="ECO:0007669"/>
    <property type="project" value="TreeGrafter"/>
</dbReference>
<dbReference type="Gene3D" id="3.40.50.300">
    <property type="entry name" value="P-loop containing nucleotide triphosphate hydrolases"/>
    <property type="match status" value="1"/>
</dbReference>
<keyword evidence="3 6" id="KW-0547">Nucleotide-binding</keyword>
<evidence type="ECO:0000256" key="2">
    <source>
        <dbReference type="ARBA" id="ARBA00022679"/>
    </source>
</evidence>
<evidence type="ECO:0000256" key="4">
    <source>
        <dbReference type="ARBA" id="ARBA00022777"/>
    </source>
</evidence>
<dbReference type="FunFam" id="3.40.50.300:FF:000212">
    <property type="entry name" value="Adenylyl-sulfate kinase"/>
    <property type="match status" value="1"/>
</dbReference>
<comment type="similarity">
    <text evidence="6 7">Belongs to the APS kinase family.</text>
</comment>
<evidence type="ECO:0000256" key="6">
    <source>
        <dbReference type="HAMAP-Rule" id="MF_00065"/>
    </source>
</evidence>
<feature type="domain" description="APS kinase" evidence="8">
    <location>
        <begin position="26"/>
        <end position="176"/>
    </location>
</feature>
<dbReference type="PANTHER" id="PTHR42700">
    <property type="entry name" value="SULFATE ADENYLYLTRANSFERASE"/>
    <property type="match status" value="1"/>
</dbReference>
<dbReference type="GO" id="GO:0010134">
    <property type="term" value="P:sulfate assimilation via adenylyl sulfate reduction"/>
    <property type="evidence" value="ECO:0007669"/>
    <property type="project" value="TreeGrafter"/>
</dbReference>
<dbReference type="CDD" id="cd02027">
    <property type="entry name" value="APSK"/>
    <property type="match status" value="1"/>
</dbReference>
<evidence type="ECO:0000313" key="9">
    <source>
        <dbReference type="EMBL" id="GGL47502.1"/>
    </source>
</evidence>
<dbReference type="InterPro" id="IPR002891">
    <property type="entry name" value="APS"/>
</dbReference>
<keyword evidence="5 6" id="KW-0067">ATP-binding</keyword>
<dbReference type="NCBIfam" id="NF003013">
    <property type="entry name" value="PRK03846.1"/>
    <property type="match status" value="1"/>
</dbReference>
<dbReference type="NCBIfam" id="TIGR00455">
    <property type="entry name" value="apsK"/>
    <property type="match status" value="1"/>
</dbReference>
<keyword evidence="2 6" id="KW-0808">Transferase</keyword>
<dbReference type="EMBL" id="BMOK01000003">
    <property type="protein sequence ID" value="GGL47502.1"/>
    <property type="molecule type" value="Genomic_DNA"/>
</dbReference>
<evidence type="ECO:0000256" key="3">
    <source>
        <dbReference type="ARBA" id="ARBA00022741"/>
    </source>
</evidence>
<reference evidence="9" key="2">
    <citation type="submission" date="2020-09" db="EMBL/GenBank/DDBJ databases">
        <authorList>
            <person name="Sun Q."/>
            <person name="Ohkuma M."/>
        </authorList>
    </citation>
    <scope>NUCLEOTIDE SEQUENCE</scope>
    <source>
        <strain evidence="9">JCM 15325</strain>
    </source>
</reference>
<dbReference type="GO" id="GO:0005524">
    <property type="term" value="F:ATP binding"/>
    <property type="evidence" value="ECO:0007669"/>
    <property type="project" value="UniProtKB-UniRule"/>
</dbReference>
<sequence length="218" mass="23785">MADPANIVWHKTTITKADREARNGHKGAVIWFTGLSGSGKSTLANRVESLLFASGIRTYLLDGDNIRSGLNRDLGFSEADRKENIRRISEVAGLFVDSNAIVLTAFISPFKEDRAAARTRVGNHEFFEIYVKCPLSVCESRDPKGLYKKARKGEIKNFTGIGSAYEAPESPELVIDTSEETVEESAQKVIRLLEKSGIIKENIGQQDPAKGGNGGNGL</sequence>
<organism evidence="9 10">
    <name type="scientific">Sporolactobacillus putidus</name>
    <dbReference type="NCBI Taxonomy" id="492735"/>
    <lineage>
        <taxon>Bacteria</taxon>
        <taxon>Bacillati</taxon>
        <taxon>Bacillota</taxon>
        <taxon>Bacilli</taxon>
        <taxon>Bacillales</taxon>
        <taxon>Sporolactobacillaceae</taxon>
        <taxon>Sporolactobacillus</taxon>
    </lineage>
</organism>
<evidence type="ECO:0000256" key="7">
    <source>
        <dbReference type="RuleBase" id="RU004347"/>
    </source>
</evidence>
<dbReference type="RefSeq" id="WP_188801935.1">
    <property type="nucleotide sequence ID" value="NZ_BMOK01000003.1"/>
</dbReference>
<comment type="caution">
    <text evidence="9">The sequence shown here is derived from an EMBL/GenBank/DDBJ whole genome shotgun (WGS) entry which is preliminary data.</text>
</comment>
<reference evidence="9" key="1">
    <citation type="journal article" date="2014" name="Int. J. Syst. Evol. Microbiol.">
        <title>Complete genome sequence of Corynebacterium casei LMG S-19264T (=DSM 44701T), isolated from a smear-ripened cheese.</title>
        <authorList>
            <consortium name="US DOE Joint Genome Institute (JGI-PGF)"/>
            <person name="Walter F."/>
            <person name="Albersmeier A."/>
            <person name="Kalinowski J."/>
            <person name="Ruckert C."/>
        </authorList>
    </citation>
    <scope>NUCLEOTIDE SEQUENCE</scope>
    <source>
        <strain evidence="9">JCM 15325</strain>
    </source>
</reference>
<dbReference type="GO" id="GO:0004020">
    <property type="term" value="F:adenylylsulfate kinase activity"/>
    <property type="evidence" value="ECO:0007669"/>
    <property type="project" value="UniProtKB-UniRule"/>
</dbReference>
<evidence type="ECO:0000256" key="5">
    <source>
        <dbReference type="ARBA" id="ARBA00022840"/>
    </source>
</evidence>
<evidence type="ECO:0000256" key="1">
    <source>
        <dbReference type="ARBA" id="ARBA00001823"/>
    </source>
</evidence>